<feature type="transmembrane region" description="Helical" evidence="1">
    <location>
        <begin position="36"/>
        <end position="60"/>
    </location>
</feature>
<name>A0A395JE38_9GAMM</name>
<protein>
    <submittedName>
        <fullName evidence="2">Uncharacterized protein</fullName>
    </submittedName>
</protein>
<evidence type="ECO:0000313" key="2">
    <source>
        <dbReference type="EMBL" id="RBP44821.1"/>
    </source>
</evidence>
<evidence type="ECO:0000313" key="3">
    <source>
        <dbReference type="Proteomes" id="UP000253083"/>
    </source>
</evidence>
<feature type="transmembrane region" description="Helical" evidence="1">
    <location>
        <begin position="72"/>
        <end position="92"/>
    </location>
</feature>
<keyword evidence="1" id="KW-0812">Transmembrane</keyword>
<organism evidence="2 3">
    <name type="scientific">Arenicella xantha</name>
    <dbReference type="NCBI Taxonomy" id="644221"/>
    <lineage>
        <taxon>Bacteria</taxon>
        <taxon>Pseudomonadati</taxon>
        <taxon>Pseudomonadota</taxon>
        <taxon>Gammaproteobacteria</taxon>
        <taxon>Arenicellales</taxon>
        <taxon>Arenicellaceae</taxon>
        <taxon>Arenicella</taxon>
    </lineage>
</organism>
<dbReference type="Proteomes" id="UP000253083">
    <property type="component" value="Unassembled WGS sequence"/>
</dbReference>
<keyword evidence="3" id="KW-1185">Reference proteome</keyword>
<proteinExistence type="predicted"/>
<dbReference type="RefSeq" id="WP_113956085.1">
    <property type="nucleotide sequence ID" value="NZ_QNRT01000025.1"/>
</dbReference>
<reference evidence="2 3" key="1">
    <citation type="submission" date="2018-06" db="EMBL/GenBank/DDBJ databases">
        <title>Genomic Encyclopedia of Type Strains, Phase IV (KMG-IV): sequencing the most valuable type-strain genomes for metagenomic binning, comparative biology and taxonomic classification.</title>
        <authorList>
            <person name="Goeker M."/>
        </authorList>
    </citation>
    <scope>NUCLEOTIDE SEQUENCE [LARGE SCALE GENOMIC DNA]</scope>
    <source>
        <strain evidence="2 3">DSM 24032</strain>
    </source>
</reference>
<dbReference type="AlphaFoldDB" id="A0A395JE38"/>
<keyword evidence="1" id="KW-0472">Membrane</keyword>
<feature type="transmembrane region" description="Helical" evidence="1">
    <location>
        <begin position="7"/>
        <end position="24"/>
    </location>
</feature>
<sequence>MRNIISNLEVLSLPVLLVLGFYSIQYSNDLGVADKYSSYVGLGIAAIAFGVAIGTSGFLLKNKKRSLIKAHAPILILVVSFILLLLVLKLLWG</sequence>
<dbReference type="EMBL" id="QNRT01000025">
    <property type="protein sequence ID" value="RBP44821.1"/>
    <property type="molecule type" value="Genomic_DNA"/>
</dbReference>
<gene>
    <name evidence="2" type="ORF">DFR28_1253</name>
</gene>
<accession>A0A395JE38</accession>
<evidence type="ECO:0000256" key="1">
    <source>
        <dbReference type="SAM" id="Phobius"/>
    </source>
</evidence>
<dbReference type="InParanoid" id="A0A395JE38"/>
<keyword evidence="1" id="KW-1133">Transmembrane helix</keyword>
<comment type="caution">
    <text evidence="2">The sequence shown here is derived from an EMBL/GenBank/DDBJ whole genome shotgun (WGS) entry which is preliminary data.</text>
</comment>